<dbReference type="EMBL" id="JBFOLK010000010">
    <property type="protein sequence ID" value="KAL2479618.1"/>
    <property type="molecule type" value="Genomic_DNA"/>
</dbReference>
<sequence length="106" mass="12694">MVTTDEDDRCILELRKKEQRNKRHREQNAKAWREQQIQFQHHGGNSHVAAAEKRLLRNRQRREVTAKKKELHEKEYAHLERGVSLQNKTSRRLVQLVCMLSRSISL</sequence>
<keyword evidence="2" id="KW-1185">Reference proteome</keyword>
<gene>
    <name evidence="1" type="ORF">Adt_32584</name>
</gene>
<accession>A0ABD1QVS8</accession>
<protein>
    <recommendedName>
        <fullName evidence="3">BZIP domain-containing protein</fullName>
    </recommendedName>
</protein>
<evidence type="ECO:0000313" key="1">
    <source>
        <dbReference type="EMBL" id="KAL2479618.1"/>
    </source>
</evidence>
<dbReference type="Proteomes" id="UP001604336">
    <property type="component" value="Unassembled WGS sequence"/>
</dbReference>
<comment type="caution">
    <text evidence="1">The sequence shown here is derived from an EMBL/GenBank/DDBJ whole genome shotgun (WGS) entry which is preliminary data.</text>
</comment>
<name>A0ABD1QVS8_9LAMI</name>
<evidence type="ECO:0000313" key="2">
    <source>
        <dbReference type="Proteomes" id="UP001604336"/>
    </source>
</evidence>
<reference evidence="2" key="1">
    <citation type="submission" date="2024-07" db="EMBL/GenBank/DDBJ databases">
        <title>Two chromosome-level genome assemblies of Korean endemic species Abeliophyllum distichum and Forsythia ovata (Oleaceae).</title>
        <authorList>
            <person name="Jang H."/>
        </authorList>
    </citation>
    <scope>NUCLEOTIDE SEQUENCE [LARGE SCALE GENOMIC DNA]</scope>
</reference>
<proteinExistence type="predicted"/>
<organism evidence="1 2">
    <name type="scientific">Abeliophyllum distichum</name>
    <dbReference type="NCBI Taxonomy" id="126358"/>
    <lineage>
        <taxon>Eukaryota</taxon>
        <taxon>Viridiplantae</taxon>
        <taxon>Streptophyta</taxon>
        <taxon>Embryophyta</taxon>
        <taxon>Tracheophyta</taxon>
        <taxon>Spermatophyta</taxon>
        <taxon>Magnoliopsida</taxon>
        <taxon>eudicotyledons</taxon>
        <taxon>Gunneridae</taxon>
        <taxon>Pentapetalae</taxon>
        <taxon>asterids</taxon>
        <taxon>lamiids</taxon>
        <taxon>Lamiales</taxon>
        <taxon>Oleaceae</taxon>
        <taxon>Forsythieae</taxon>
        <taxon>Abeliophyllum</taxon>
    </lineage>
</organism>
<evidence type="ECO:0008006" key="3">
    <source>
        <dbReference type="Google" id="ProtNLM"/>
    </source>
</evidence>
<dbReference type="AlphaFoldDB" id="A0ABD1QVS8"/>